<dbReference type="EMBL" id="VGJJ01000011">
    <property type="protein sequence ID" value="MBM3282140.1"/>
    <property type="molecule type" value="Genomic_DNA"/>
</dbReference>
<gene>
    <name evidence="1" type="ORF">FJY86_02245</name>
</gene>
<accession>A0A8T4C875</accession>
<dbReference type="AlphaFoldDB" id="A0A8T4C875"/>
<reference evidence="1" key="1">
    <citation type="submission" date="2019-03" db="EMBL/GenBank/DDBJ databases">
        <title>Lake Tanganyika Metagenome-Assembled Genomes (MAGs).</title>
        <authorList>
            <person name="Tran P."/>
        </authorList>
    </citation>
    <scope>NUCLEOTIDE SEQUENCE</scope>
    <source>
        <strain evidence="1">M_DeepCast_50m_m2_156</strain>
    </source>
</reference>
<protein>
    <submittedName>
        <fullName evidence="1">Uncharacterized protein</fullName>
    </submittedName>
</protein>
<organism evidence="1 2">
    <name type="scientific">Candidatus Iainarchaeum sp</name>
    <dbReference type="NCBI Taxonomy" id="3101447"/>
    <lineage>
        <taxon>Archaea</taxon>
        <taxon>Candidatus Iainarchaeota</taxon>
        <taxon>Candidatus Iainarchaeia</taxon>
        <taxon>Candidatus Iainarchaeales</taxon>
        <taxon>Candidatus Iainarchaeaceae</taxon>
        <taxon>Candidatus Iainarchaeum</taxon>
    </lineage>
</organism>
<evidence type="ECO:0000313" key="2">
    <source>
        <dbReference type="Proteomes" id="UP000774699"/>
    </source>
</evidence>
<evidence type="ECO:0000313" key="1">
    <source>
        <dbReference type="EMBL" id="MBM3282140.1"/>
    </source>
</evidence>
<dbReference type="Proteomes" id="UP000774699">
    <property type="component" value="Unassembled WGS sequence"/>
</dbReference>
<name>A0A8T4C875_9ARCH</name>
<sequence length="136" mass="16589">MARRRKSPIFPSFPKFRSGTLTRRGIMRNEDQEPMRRKMPEKKIVKWEPEARRDHERLMREHNYQENKVWHMLREKFGLKVFSLFMELSQKKYSNMSEIKRALVAIEIRFLTKIMPETDMDVITHQAVKNIRSLRL</sequence>
<proteinExistence type="predicted"/>
<comment type="caution">
    <text evidence="1">The sequence shown here is derived from an EMBL/GenBank/DDBJ whole genome shotgun (WGS) entry which is preliminary data.</text>
</comment>